<gene>
    <name evidence="1" type="primary">TTPAL_7</name>
    <name evidence="1" type="ORF">CEXT_290141</name>
</gene>
<dbReference type="Gene3D" id="3.40.525.10">
    <property type="entry name" value="CRAL-TRIO lipid binding domain"/>
    <property type="match status" value="1"/>
</dbReference>
<protein>
    <submittedName>
        <fullName evidence="1">Alpha-tocopherol transfer protein-like</fullName>
    </submittedName>
</protein>
<dbReference type="PANTHER" id="PTHR10174">
    <property type="entry name" value="ALPHA-TOCOPHEROL TRANSFER PROTEIN-RELATED"/>
    <property type="match status" value="1"/>
</dbReference>
<dbReference type="InterPro" id="IPR036865">
    <property type="entry name" value="CRAL-TRIO_dom_sf"/>
</dbReference>
<dbReference type="SUPFAM" id="SSF52087">
    <property type="entry name" value="CRAL/TRIO domain"/>
    <property type="match status" value="1"/>
</dbReference>
<dbReference type="InterPro" id="IPR001251">
    <property type="entry name" value="CRAL-TRIO_dom"/>
</dbReference>
<evidence type="ECO:0000313" key="2">
    <source>
        <dbReference type="Proteomes" id="UP001054945"/>
    </source>
</evidence>
<proteinExistence type="predicted"/>
<dbReference type="GO" id="GO:1902936">
    <property type="term" value="F:phosphatidylinositol bisphosphate binding"/>
    <property type="evidence" value="ECO:0007669"/>
    <property type="project" value="TreeGrafter"/>
</dbReference>
<comment type="caution">
    <text evidence="1">The sequence shown here is derived from an EMBL/GenBank/DDBJ whole genome shotgun (WGS) entry which is preliminary data.</text>
</comment>
<dbReference type="PANTHER" id="PTHR10174:SF130">
    <property type="entry name" value="ALPHA-TOCOPHEROL TRANSFER PROTEIN-LIKE"/>
    <property type="match status" value="1"/>
</dbReference>
<dbReference type="EMBL" id="BPLR01010726">
    <property type="protein sequence ID" value="GIY41574.1"/>
    <property type="molecule type" value="Genomic_DNA"/>
</dbReference>
<dbReference type="Proteomes" id="UP001054945">
    <property type="component" value="Unassembled WGS sequence"/>
</dbReference>
<name>A0AAV4T8Q1_CAEEX</name>
<keyword evidence="2" id="KW-1185">Reference proteome</keyword>
<sequence length="115" mass="13373">MTQINGLKLIHDFKDTSLHYLMHCTPPNLYLLKHSALDCLPGRFKEIHIINESIVFKAAWSFFLSDPEELFDYFPRSVLPPEYGGHLEDTSTDGWIRKANKWHEQDTAAGQCNFY</sequence>
<dbReference type="AlphaFoldDB" id="A0AAV4T8Q1"/>
<evidence type="ECO:0000313" key="1">
    <source>
        <dbReference type="EMBL" id="GIY41574.1"/>
    </source>
</evidence>
<accession>A0AAV4T8Q1</accession>
<organism evidence="1 2">
    <name type="scientific">Caerostris extrusa</name>
    <name type="common">Bark spider</name>
    <name type="synonym">Caerostris bankana</name>
    <dbReference type="NCBI Taxonomy" id="172846"/>
    <lineage>
        <taxon>Eukaryota</taxon>
        <taxon>Metazoa</taxon>
        <taxon>Ecdysozoa</taxon>
        <taxon>Arthropoda</taxon>
        <taxon>Chelicerata</taxon>
        <taxon>Arachnida</taxon>
        <taxon>Araneae</taxon>
        <taxon>Araneomorphae</taxon>
        <taxon>Entelegynae</taxon>
        <taxon>Araneoidea</taxon>
        <taxon>Araneidae</taxon>
        <taxon>Caerostris</taxon>
    </lineage>
</organism>
<dbReference type="Gene3D" id="1.20.5.1200">
    <property type="entry name" value="Alpha-tocopherol transfer"/>
    <property type="match status" value="1"/>
</dbReference>
<dbReference type="CDD" id="cd00170">
    <property type="entry name" value="SEC14"/>
    <property type="match status" value="1"/>
</dbReference>
<dbReference type="GO" id="GO:0016020">
    <property type="term" value="C:membrane"/>
    <property type="evidence" value="ECO:0007669"/>
    <property type="project" value="TreeGrafter"/>
</dbReference>
<reference evidence="1 2" key="1">
    <citation type="submission" date="2021-06" db="EMBL/GenBank/DDBJ databases">
        <title>Caerostris extrusa draft genome.</title>
        <authorList>
            <person name="Kono N."/>
            <person name="Arakawa K."/>
        </authorList>
    </citation>
    <scope>NUCLEOTIDE SEQUENCE [LARGE SCALE GENOMIC DNA]</scope>
</reference>